<dbReference type="RefSeq" id="WP_379522727.1">
    <property type="nucleotide sequence ID" value="NZ_JBHSPA010000091.1"/>
</dbReference>
<evidence type="ECO:0000313" key="1">
    <source>
        <dbReference type="EMBL" id="MFC5833301.1"/>
    </source>
</evidence>
<proteinExistence type="predicted"/>
<evidence type="ECO:0008006" key="3">
    <source>
        <dbReference type="Google" id="ProtNLM"/>
    </source>
</evidence>
<protein>
    <recommendedName>
        <fullName evidence="3">Phosphatidate cytidylyltransferase</fullName>
    </recommendedName>
</protein>
<gene>
    <name evidence="1" type="ORF">ACFPZ3_56425</name>
</gene>
<organism evidence="1 2">
    <name type="scientific">Nonomuraea insulae</name>
    <dbReference type="NCBI Taxonomy" id="1616787"/>
    <lineage>
        <taxon>Bacteria</taxon>
        <taxon>Bacillati</taxon>
        <taxon>Actinomycetota</taxon>
        <taxon>Actinomycetes</taxon>
        <taxon>Streptosporangiales</taxon>
        <taxon>Streptosporangiaceae</taxon>
        <taxon>Nonomuraea</taxon>
    </lineage>
</organism>
<dbReference type="EMBL" id="JBHSPA010000091">
    <property type="protein sequence ID" value="MFC5833301.1"/>
    <property type="molecule type" value="Genomic_DNA"/>
</dbReference>
<reference evidence="2" key="1">
    <citation type="journal article" date="2019" name="Int. J. Syst. Evol. Microbiol.">
        <title>The Global Catalogue of Microorganisms (GCM) 10K type strain sequencing project: providing services to taxonomists for standard genome sequencing and annotation.</title>
        <authorList>
            <consortium name="The Broad Institute Genomics Platform"/>
            <consortium name="The Broad Institute Genome Sequencing Center for Infectious Disease"/>
            <person name="Wu L."/>
            <person name="Ma J."/>
        </authorList>
    </citation>
    <scope>NUCLEOTIDE SEQUENCE [LARGE SCALE GENOMIC DNA]</scope>
    <source>
        <strain evidence="2">CCUG 53903</strain>
    </source>
</reference>
<accession>A0ABW1D8C6</accession>
<sequence length="43" mass="4524">MRRVVMVTAVAAIAPLSVLGVVLTATSWWEGLTMAVTAFFDAA</sequence>
<evidence type="ECO:0000313" key="2">
    <source>
        <dbReference type="Proteomes" id="UP001596058"/>
    </source>
</evidence>
<dbReference type="Proteomes" id="UP001596058">
    <property type="component" value="Unassembled WGS sequence"/>
</dbReference>
<name>A0ABW1D8C6_9ACTN</name>
<comment type="caution">
    <text evidence="1">The sequence shown here is derived from an EMBL/GenBank/DDBJ whole genome shotgun (WGS) entry which is preliminary data.</text>
</comment>
<keyword evidence="2" id="KW-1185">Reference proteome</keyword>